<comment type="caution">
    <text evidence="2">The sequence shown here is derived from an EMBL/GenBank/DDBJ whole genome shotgun (WGS) entry which is preliminary data.</text>
</comment>
<comment type="similarity">
    <text evidence="1">Belongs to the UPF0065 (bug) family.</text>
</comment>
<dbReference type="PANTHER" id="PTHR42928:SF5">
    <property type="entry name" value="BLR1237 PROTEIN"/>
    <property type="match status" value="1"/>
</dbReference>
<name>A0A356LMQ0_9BURK</name>
<dbReference type="InterPro" id="IPR042100">
    <property type="entry name" value="Bug_dom1"/>
</dbReference>
<dbReference type="PANTHER" id="PTHR42928">
    <property type="entry name" value="TRICARBOXYLATE-BINDING PROTEIN"/>
    <property type="match status" value="1"/>
</dbReference>
<evidence type="ECO:0000256" key="1">
    <source>
        <dbReference type="ARBA" id="ARBA00006987"/>
    </source>
</evidence>
<dbReference type="Gene3D" id="3.40.190.10">
    <property type="entry name" value="Periplasmic binding protein-like II"/>
    <property type="match status" value="1"/>
</dbReference>
<dbReference type="Proteomes" id="UP000264036">
    <property type="component" value="Unassembled WGS sequence"/>
</dbReference>
<sequence>MTVSASTAYPVKPIKIVVPFATGGTTDVMARVLSEPLAKELGQPVIVENRTGAAGKIGTEYLARAKNDGYTLGIATVSSTAITPVVYKNVSFDPLKDLTAITRLVSVPNVLVVSPNLQVNNMADFLDVVKKDQGKYFYGHAGNGSEAHMMGELFNLVNKTKLNAVPYQGSAPALQDALGGQVSAVFDNLPSSLPFIKSKQLLALAVAYPERVPTLPDTPTFKELGMEVVNDSSFFGLIGPANMPKEITLKIQETVKKVLAQPAVLEKLKGFSAEPVGNTPEAFAQEIKLEVDKQRKTAKAAKIQFD</sequence>
<dbReference type="InterPro" id="IPR005064">
    <property type="entry name" value="BUG"/>
</dbReference>
<protein>
    <submittedName>
        <fullName evidence="2">ABC transporter substrate-binding protein</fullName>
    </submittedName>
</protein>
<dbReference type="AlphaFoldDB" id="A0A356LMQ0"/>
<dbReference type="Gene3D" id="3.40.190.150">
    <property type="entry name" value="Bordetella uptake gene, domain 1"/>
    <property type="match status" value="1"/>
</dbReference>
<dbReference type="SUPFAM" id="SSF53850">
    <property type="entry name" value="Periplasmic binding protein-like II"/>
    <property type="match status" value="1"/>
</dbReference>
<dbReference type="EMBL" id="DOEK01000046">
    <property type="protein sequence ID" value="HBP31861.1"/>
    <property type="molecule type" value="Genomic_DNA"/>
</dbReference>
<reference evidence="2 3" key="1">
    <citation type="journal article" date="2018" name="Nat. Biotechnol.">
        <title>A standardized bacterial taxonomy based on genome phylogeny substantially revises the tree of life.</title>
        <authorList>
            <person name="Parks D.H."/>
            <person name="Chuvochina M."/>
            <person name="Waite D.W."/>
            <person name="Rinke C."/>
            <person name="Skarshewski A."/>
            <person name="Chaumeil P.A."/>
            <person name="Hugenholtz P."/>
        </authorList>
    </citation>
    <scope>NUCLEOTIDE SEQUENCE [LARGE SCALE GENOMIC DNA]</scope>
    <source>
        <strain evidence="2">UBA10707</strain>
    </source>
</reference>
<evidence type="ECO:0000313" key="3">
    <source>
        <dbReference type="Proteomes" id="UP000264036"/>
    </source>
</evidence>
<organism evidence="2 3">
    <name type="scientific">Advenella kashmirensis</name>
    <dbReference type="NCBI Taxonomy" id="310575"/>
    <lineage>
        <taxon>Bacteria</taxon>
        <taxon>Pseudomonadati</taxon>
        <taxon>Pseudomonadota</taxon>
        <taxon>Betaproteobacteria</taxon>
        <taxon>Burkholderiales</taxon>
        <taxon>Alcaligenaceae</taxon>
    </lineage>
</organism>
<evidence type="ECO:0000313" key="2">
    <source>
        <dbReference type="EMBL" id="HBP31861.1"/>
    </source>
</evidence>
<dbReference type="Pfam" id="PF03401">
    <property type="entry name" value="TctC"/>
    <property type="match status" value="1"/>
</dbReference>
<gene>
    <name evidence="2" type="ORF">DD666_20930</name>
</gene>
<proteinExistence type="inferred from homology"/>
<dbReference type="PIRSF" id="PIRSF017082">
    <property type="entry name" value="YflP"/>
    <property type="match status" value="1"/>
</dbReference>
<accession>A0A356LMQ0</accession>
<dbReference type="CDD" id="cd07012">
    <property type="entry name" value="PBP2_Bug_TTT"/>
    <property type="match status" value="1"/>
</dbReference>